<evidence type="ECO:0000259" key="6">
    <source>
        <dbReference type="PROSITE" id="PS50006"/>
    </source>
</evidence>
<gene>
    <name evidence="8" type="primary">eccC3</name>
    <name evidence="8" type="ORF">PMF13cell1_01259</name>
</gene>
<feature type="domain" description="FtsK" evidence="7">
    <location>
        <begin position="1059"/>
        <end position="1243"/>
    </location>
</feature>
<dbReference type="PROSITE" id="PS50006">
    <property type="entry name" value="FHA_DOMAIN"/>
    <property type="match status" value="1"/>
</dbReference>
<dbReference type="CDD" id="cd01127">
    <property type="entry name" value="TrwB_TraG_TraD_VirD4"/>
    <property type="match status" value="1"/>
</dbReference>
<feature type="binding site" evidence="4">
    <location>
        <begin position="728"/>
        <end position="735"/>
    </location>
    <ligand>
        <name>ATP</name>
        <dbReference type="ChEBI" id="CHEBI:30616"/>
    </ligand>
</feature>
<dbReference type="CDD" id="cd00060">
    <property type="entry name" value="FHA"/>
    <property type="match status" value="1"/>
</dbReference>
<evidence type="ECO:0000313" key="8">
    <source>
        <dbReference type="EMBL" id="QBE95735.1"/>
    </source>
</evidence>
<dbReference type="InterPro" id="IPR050206">
    <property type="entry name" value="FtsK/SpoIIIE/SftA"/>
</dbReference>
<feature type="domain" description="FHA" evidence="6">
    <location>
        <begin position="113"/>
        <end position="162"/>
    </location>
</feature>
<keyword evidence="5" id="KW-0472">Membrane</keyword>
<sequence length="1585" mass="179662">MIVIVYNSGVYREYLLPNITNADHTLNLEKTSLGLARDIEVMMEVSADTWKLLAGEGYTVSHKQKILTEKIIRDGDIIDLTTQAGEVMQLIITEDEFDFPVMRKFDISGESYITVGKNEDNSIIYNFQHLISGCHGIIERRDGNFYIQDTSANGIFYKYRRITGNKKLEFGDCINIFGLKILYLENILAVGTCYGEFRIKENSLSPYVETGCKSTDETAKSRAVPEISTGRSARRAPVRYFNRSPRNIPSVAIEPVEIEAPPSPRMAKERPVFLTIGPAFTMAVPMLLGCSMAILSSRIGGRSSGVYMFTGLITAVSSALLGVFWALMNLKYSKRELQEEEEQRFNAYGNYLIKIADSLKDKYGQNERALHQMYPSAAECCGYGETSPALWNRNHTHPDFLYYRLGTGDIPFQVDISIPKEKFTLINDSLQEKPALIRDEYKILKSVPVGVNLSSYPLIGLVGGSGKDGAVKLMHILAAGIAAGNSYTDVKMVFVYDRKEVPSVKAWECMKWFPHVWSEDRKIRYLACDDPEKGDVFFELANILRIRGEQKPSIGRKEKIKPYYILFIWDAKLLEGELIRKYIYEPKEEYGLTTCIMAETCEELPNVCEDIIQNDTYFQGFYNAMESDARRQKIVFDTVSPGRLERFGREISRLRVNEAESNMDIPNSLDFFEMYQVHSLEEFQVADRWRKNRTYNSMKALIGKRAGDADCYLDIHEKYHGPHGLIAGTTGSGKSETLQTYMLSLAINFSPDDIGFFVIDFKGGGMANLFSKLPHMVGQISNLSGNQVRRAMISIKSENMRRQRIFGEYGVNNINLYTRLYKNHEASLPIPHLFIIIDEFAELKREEPDFMRELISVAQVGRSLGVHLILATQKPSGTVDDNIWSNSKFRLCLRVQDRQDSNDMLHKPDAAFITQAGRCYLQVGNDEIYELFQSGWSGAVYSADIQDNDQDSAVLLTRTGKAAVVGNRKKKKQKTGDKKKIKEVTQLDAVVEYLEKTAEENGYDYRMRLWLPVLPAALYLSELPGYEVGFDGREYKTKEEKWNLSAVIGLCDDPVNQAQEPLSIDFSENGHHAVCGTVVSGKSTFLQTLLFSLITKYSPDQLNIYALDFSSRMLAPFEGLAHVGGVIYEDEEEKLGKFFHLIRAFMEERKALFRGGNYSQYVQAYGVKLPAIVIVIDNFAGFKEKTDNAYEETLIQLSREGAGYGMYMLITSAGFGISEIQSRIGDNIRTVISLEMGDKFKYMDVLRTTRIPVLPEAEVKGRGLAFVEGNLLEFQTALALRAEDDFKRGKAISEICRKINENWSGKRARAIPHIPENPELSDLTSLEEYTKENLQGKQLPFAYNMEDASLYSIDLQHTYCYCVAGRPRTGKTNVLKLILHAACEQDADVRIIETESTELKRTAREYEVPYLNSPKEVFQFFQELTPEFVSRNKRKKEWLAEGMSEEVVFQRMKETRPIYLFLEDLAGFLKMVYRQNGSISPMNGFVENIMEKGSLHNIYFFGCLNTEETAGLAGYKAYSCFTGYKTGIHLGGNLASQRIFNFQNIPYMELNKGMKRGLGYVPDREDDSVAVKVVIPLAKRGDKNG</sequence>
<feature type="transmembrane region" description="Helical" evidence="5">
    <location>
        <begin position="272"/>
        <end position="294"/>
    </location>
</feature>
<dbReference type="Proteomes" id="UP000289794">
    <property type="component" value="Chromosome"/>
</dbReference>
<organism evidence="8 9">
    <name type="scientific">Blautia producta</name>
    <dbReference type="NCBI Taxonomy" id="33035"/>
    <lineage>
        <taxon>Bacteria</taxon>
        <taxon>Bacillati</taxon>
        <taxon>Bacillota</taxon>
        <taxon>Clostridia</taxon>
        <taxon>Lachnospirales</taxon>
        <taxon>Lachnospiraceae</taxon>
        <taxon>Blautia</taxon>
    </lineage>
</organism>
<dbReference type="NCBIfam" id="TIGR03928">
    <property type="entry name" value="T7_EssCb_Firm"/>
    <property type="match status" value="1"/>
</dbReference>
<dbReference type="KEGG" id="bpro:PMF13cell1_01259"/>
<dbReference type="Pfam" id="PF01580">
    <property type="entry name" value="FtsK_SpoIIIE"/>
    <property type="match status" value="2"/>
</dbReference>
<evidence type="ECO:0000256" key="3">
    <source>
        <dbReference type="ARBA" id="ARBA00022840"/>
    </source>
</evidence>
<evidence type="ECO:0000256" key="2">
    <source>
        <dbReference type="ARBA" id="ARBA00022741"/>
    </source>
</evidence>
<feature type="domain" description="FtsK" evidence="7">
    <location>
        <begin position="708"/>
        <end position="902"/>
    </location>
</feature>
<keyword evidence="3 4" id="KW-0067">ATP-binding</keyword>
<dbReference type="RefSeq" id="WP_130180176.1">
    <property type="nucleotide sequence ID" value="NZ_CP035945.1"/>
</dbReference>
<reference evidence="8 9" key="1">
    <citation type="submission" date="2019-01" db="EMBL/GenBank/DDBJ databases">
        <title>PMF-metabolizing Aryl O-demethylase.</title>
        <authorList>
            <person name="Kim M."/>
        </authorList>
    </citation>
    <scope>NUCLEOTIDE SEQUENCE [LARGE SCALE GENOMIC DNA]</scope>
    <source>
        <strain evidence="8 9">PMF1</strain>
    </source>
</reference>
<name>A0A4P6LVE6_9FIRM</name>
<keyword evidence="1" id="KW-0677">Repeat</keyword>
<feature type="transmembrane region" description="Helical" evidence="5">
    <location>
        <begin position="306"/>
        <end position="328"/>
    </location>
</feature>
<dbReference type="InterPro" id="IPR008984">
    <property type="entry name" value="SMAD_FHA_dom_sf"/>
</dbReference>
<protein>
    <submittedName>
        <fullName evidence="8">ESX-3 secretion system protein EccC3</fullName>
    </submittedName>
</protein>
<dbReference type="PROSITE" id="PS50901">
    <property type="entry name" value="FTSK"/>
    <property type="match status" value="2"/>
</dbReference>
<keyword evidence="5" id="KW-0812">Transmembrane</keyword>
<dbReference type="GO" id="GO:0005524">
    <property type="term" value="F:ATP binding"/>
    <property type="evidence" value="ECO:0007669"/>
    <property type="project" value="UniProtKB-UniRule"/>
</dbReference>
<feature type="binding site" evidence="4">
    <location>
        <begin position="1076"/>
        <end position="1083"/>
    </location>
    <ligand>
        <name>ATP</name>
        <dbReference type="ChEBI" id="CHEBI:30616"/>
    </ligand>
</feature>
<keyword evidence="2 4" id="KW-0547">Nucleotide-binding</keyword>
<keyword evidence="5" id="KW-1133">Transmembrane helix</keyword>
<dbReference type="InterPro" id="IPR023839">
    <property type="entry name" value="Firmicutes_EssC_C"/>
</dbReference>
<evidence type="ECO:0000256" key="1">
    <source>
        <dbReference type="ARBA" id="ARBA00022737"/>
    </source>
</evidence>
<dbReference type="EMBL" id="CP035945">
    <property type="protein sequence ID" value="QBE95735.1"/>
    <property type="molecule type" value="Genomic_DNA"/>
</dbReference>
<evidence type="ECO:0000256" key="5">
    <source>
        <dbReference type="SAM" id="Phobius"/>
    </source>
</evidence>
<dbReference type="GO" id="GO:0003677">
    <property type="term" value="F:DNA binding"/>
    <property type="evidence" value="ECO:0007669"/>
    <property type="project" value="InterPro"/>
</dbReference>
<dbReference type="SUPFAM" id="SSF52540">
    <property type="entry name" value="P-loop containing nucleoside triphosphate hydrolases"/>
    <property type="match status" value="3"/>
</dbReference>
<dbReference type="InterPro" id="IPR000253">
    <property type="entry name" value="FHA_dom"/>
</dbReference>
<evidence type="ECO:0000313" key="9">
    <source>
        <dbReference type="Proteomes" id="UP000289794"/>
    </source>
</evidence>
<dbReference type="GO" id="GO:0016020">
    <property type="term" value="C:membrane"/>
    <property type="evidence" value="ECO:0007669"/>
    <property type="project" value="UniProtKB-SubCell"/>
</dbReference>
<dbReference type="Gene3D" id="3.40.50.300">
    <property type="entry name" value="P-loop containing nucleotide triphosphate hydrolases"/>
    <property type="match status" value="2"/>
</dbReference>
<proteinExistence type="predicted"/>
<dbReference type="SMART" id="SM00382">
    <property type="entry name" value="AAA"/>
    <property type="match status" value="2"/>
</dbReference>
<dbReference type="Gene3D" id="2.60.200.20">
    <property type="match status" value="1"/>
</dbReference>
<dbReference type="InterPro" id="IPR003593">
    <property type="entry name" value="AAA+_ATPase"/>
</dbReference>
<dbReference type="SUPFAM" id="SSF49879">
    <property type="entry name" value="SMAD/FHA domain"/>
    <property type="match status" value="1"/>
</dbReference>
<dbReference type="PANTHER" id="PTHR22683">
    <property type="entry name" value="SPORULATION PROTEIN RELATED"/>
    <property type="match status" value="1"/>
</dbReference>
<dbReference type="PANTHER" id="PTHR22683:SF1">
    <property type="entry name" value="TYPE VII SECRETION SYSTEM PROTEIN ESSC"/>
    <property type="match status" value="1"/>
</dbReference>
<dbReference type="InterPro" id="IPR027417">
    <property type="entry name" value="P-loop_NTPase"/>
</dbReference>
<accession>A0A4P6LVE6</accession>
<dbReference type="InterPro" id="IPR002543">
    <property type="entry name" value="FtsK_dom"/>
</dbReference>
<evidence type="ECO:0000259" key="7">
    <source>
        <dbReference type="PROSITE" id="PS50901"/>
    </source>
</evidence>
<evidence type="ECO:0000256" key="4">
    <source>
        <dbReference type="PROSITE-ProRule" id="PRU00289"/>
    </source>
</evidence>